<dbReference type="CDD" id="cd04725">
    <property type="entry name" value="OMP_decarboxylase_like"/>
    <property type="match status" value="1"/>
</dbReference>
<evidence type="ECO:0000256" key="7">
    <source>
        <dbReference type="ARBA" id="ARBA00015047"/>
    </source>
</evidence>
<evidence type="ECO:0000256" key="12">
    <source>
        <dbReference type="ARBA" id="ARBA00023239"/>
    </source>
</evidence>
<evidence type="ECO:0000256" key="13">
    <source>
        <dbReference type="ARBA" id="ARBA00023268"/>
    </source>
</evidence>
<dbReference type="Gene3D" id="3.20.20.70">
    <property type="entry name" value="Aldolase class I"/>
    <property type="match status" value="1"/>
</dbReference>
<dbReference type="InterPro" id="IPR011060">
    <property type="entry name" value="RibuloseP-bd_barrel"/>
</dbReference>
<keyword evidence="8" id="KW-0328">Glycosyltransferase</keyword>
<dbReference type="PANTHER" id="PTHR19278:SF9">
    <property type="entry name" value="URIDINE 5'-MONOPHOSPHATE SYNTHASE"/>
    <property type="match status" value="1"/>
</dbReference>
<evidence type="ECO:0000256" key="4">
    <source>
        <dbReference type="ARBA" id="ARBA00009769"/>
    </source>
</evidence>
<dbReference type="InterPro" id="IPR014732">
    <property type="entry name" value="OMPdecase"/>
</dbReference>
<keyword evidence="16" id="KW-1185">Reference proteome</keyword>
<comment type="similarity">
    <text evidence="3">In the N-terminal section; belongs to the purine/pyrimidine phosphoribosyltransferase family.</text>
</comment>
<evidence type="ECO:0000256" key="1">
    <source>
        <dbReference type="ARBA" id="ARBA00004861"/>
    </source>
</evidence>
<sequence length="470" mass="52185">MDSKKENLCSALHSIKGIKFGSYKTKTGLDTPIYMDLRMIVTHPKIMKDVAQHMWDIIETNKVEYDIICGVPYTALPIATTISTTKDVPMVMTRKEAKSYGTKKMIEGDYKEGQKCLIIEDVVTSGSSILETVEHLTKAGLKVTDAIVVLDREQGGEQNLKNHDINLHSVLKLSQAIEYLKNKGIIDNTLMSQIDDFLSKNKNVQIKEKPKPIEIKSLSERINYSKHPLVKKLLKMMEIKKSNLCISLDVTSSKELLHLADELGPYVVMIKIHVDILEDYTPDLGPGLKKLAEKHNFLIFEDRKLSDIGTILQRQVTGGCYKILDWADIVTVHPIPGTGVLKALKQAIGEQEKGCLAVAEMSSAGALTTKEYANSVVEMAKQYPDVVLGFICQSKLDHDPGFLRCTPGVNIGESGDALGQQYVLPEEAVAERGADIIIVGRGITAQEDKVAMAKLYQSRCYEAYMNQILS</sequence>
<dbReference type="InterPro" id="IPR023031">
    <property type="entry name" value="OPRT"/>
</dbReference>
<evidence type="ECO:0000313" key="15">
    <source>
        <dbReference type="EMBL" id="UYV64274.1"/>
    </source>
</evidence>
<dbReference type="Gene3D" id="3.40.50.2020">
    <property type="match status" value="1"/>
</dbReference>
<evidence type="ECO:0000256" key="9">
    <source>
        <dbReference type="ARBA" id="ARBA00022679"/>
    </source>
</evidence>
<evidence type="ECO:0000256" key="10">
    <source>
        <dbReference type="ARBA" id="ARBA00022793"/>
    </source>
</evidence>
<evidence type="ECO:0000256" key="3">
    <source>
        <dbReference type="ARBA" id="ARBA00006221"/>
    </source>
</evidence>
<evidence type="ECO:0000313" key="16">
    <source>
        <dbReference type="Proteomes" id="UP001235939"/>
    </source>
</evidence>
<evidence type="ECO:0000256" key="6">
    <source>
        <dbReference type="ARBA" id="ARBA00012321"/>
    </source>
</evidence>
<dbReference type="NCBIfam" id="TIGR00336">
    <property type="entry name" value="pyrE"/>
    <property type="match status" value="1"/>
</dbReference>
<dbReference type="InterPro" id="IPR029057">
    <property type="entry name" value="PRTase-like"/>
</dbReference>
<dbReference type="SUPFAM" id="SSF53271">
    <property type="entry name" value="PRTase-like"/>
    <property type="match status" value="1"/>
</dbReference>
<reference evidence="15 16" key="1">
    <citation type="submission" date="2022-01" db="EMBL/GenBank/DDBJ databases">
        <title>A chromosomal length assembly of Cordylochernes scorpioides.</title>
        <authorList>
            <person name="Zeh D."/>
            <person name="Zeh J."/>
        </authorList>
    </citation>
    <scope>NUCLEOTIDE SEQUENCE [LARGE SCALE GENOMIC DNA]</scope>
    <source>
        <strain evidence="15">IN4F17</strain>
        <tissue evidence="15">Whole Body</tissue>
    </source>
</reference>
<comment type="pathway">
    <text evidence="1">Pyrimidine metabolism; UMP biosynthesis via de novo pathway; UMP from orotate: step 2/2.</text>
</comment>
<dbReference type="EC" id="4.1.1.23" evidence="6"/>
<dbReference type="CDD" id="cd06223">
    <property type="entry name" value="PRTases_typeI"/>
    <property type="match status" value="1"/>
</dbReference>
<comment type="similarity">
    <text evidence="4">In the C-terminal section; belongs to the OMP decarboxylase family.</text>
</comment>
<keyword evidence="13" id="KW-0511">Multifunctional enzyme</keyword>
<dbReference type="Proteomes" id="UP001235939">
    <property type="component" value="Chromosome 03"/>
</dbReference>
<dbReference type="InterPro" id="IPR001754">
    <property type="entry name" value="OMPdeCOase_dom"/>
</dbReference>
<dbReference type="Pfam" id="PF00156">
    <property type="entry name" value="Pribosyltran"/>
    <property type="match status" value="1"/>
</dbReference>
<evidence type="ECO:0000256" key="2">
    <source>
        <dbReference type="ARBA" id="ARBA00004889"/>
    </source>
</evidence>
<dbReference type="PANTHER" id="PTHR19278">
    <property type="entry name" value="OROTATE PHOSPHORIBOSYLTRANSFERASE"/>
    <property type="match status" value="1"/>
</dbReference>
<dbReference type="SMART" id="SM00934">
    <property type="entry name" value="OMPdecase"/>
    <property type="match status" value="1"/>
</dbReference>
<dbReference type="Pfam" id="PF00215">
    <property type="entry name" value="OMPdecase"/>
    <property type="match status" value="1"/>
</dbReference>
<feature type="domain" description="Orotidine 5'-phosphate decarboxylase" evidence="14">
    <location>
        <begin position="243"/>
        <end position="456"/>
    </location>
</feature>
<keyword evidence="11" id="KW-0665">Pyrimidine biosynthesis</keyword>
<proteinExistence type="inferred from homology"/>
<dbReference type="InterPro" id="IPR013785">
    <property type="entry name" value="Aldolase_TIM"/>
</dbReference>
<evidence type="ECO:0000256" key="5">
    <source>
        <dbReference type="ARBA" id="ARBA00011971"/>
    </source>
</evidence>
<gene>
    <name evidence="15" type="ORF">LAZ67_3000127</name>
</gene>
<keyword evidence="10" id="KW-0210">Decarboxylase</keyword>
<organism evidence="15 16">
    <name type="scientific">Cordylochernes scorpioides</name>
    <dbReference type="NCBI Taxonomy" id="51811"/>
    <lineage>
        <taxon>Eukaryota</taxon>
        <taxon>Metazoa</taxon>
        <taxon>Ecdysozoa</taxon>
        <taxon>Arthropoda</taxon>
        <taxon>Chelicerata</taxon>
        <taxon>Arachnida</taxon>
        <taxon>Pseudoscorpiones</taxon>
        <taxon>Cheliferoidea</taxon>
        <taxon>Chernetidae</taxon>
        <taxon>Cordylochernes</taxon>
    </lineage>
</organism>
<dbReference type="InterPro" id="IPR004467">
    <property type="entry name" value="Or_phspho_trans_dom"/>
</dbReference>
<evidence type="ECO:0000256" key="8">
    <source>
        <dbReference type="ARBA" id="ARBA00022676"/>
    </source>
</evidence>
<dbReference type="SUPFAM" id="SSF51366">
    <property type="entry name" value="Ribulose-phoshate binding barrel"/>
    <property type="match status" value="1"/>
</dbReference>
<accession>A0ABY6K5Z6</accession>
<evidence type="ECO:0000259" key="14">
    <source>
        <dbReference type="SMART" id="SM00934"/>
    </source>
</evidence>
<comment type="pathway">
    <text evidence="2">Pyrimidine metabolism; UMP biosynthesis via de novo pathway; UMP from orotate: step 1/2.</text>
</comment>
<dbReference type="InterPro" id="IPR000836">
    <property type="entry name" value="PRTase_dom"/>
</dbReference>
<name>A0ABY6K5Z6_9ARAC</name>
<keyword evidence="12" id="KW-0456">Lyase</keyword>
<protein>
    <recommendedName>
        <fullName evidence="7">Uridine 5'-monophosphate synthase</fullName>
        <ecNumber evidence="5">2.4.2.10</ecNumber>
        <ecNumber evidence="6">4.1.1.23</ecNumber>
    </recommendedName>
</protein>
<dbReference type="EMBL" id="CP092865">
    <property type="protein sequence ID" value="UYV64274.1"/>
    <property type="molecule type" value="Genomic_DNA"/>
</dbReference>
<keyword evidence="9" id="KW-0808">Transferase</keyword>
<dbReference type="NCBIfam" id="TIGR01740">
    <property type="entry name" value="pyrF"/>
    <property type="match status" value="1"/>
</dbReference>
<dbReference type="EC" id="2.4.2.10" evidence="5"/>
<dbReference type="HAMAP" id="MF_01208">
    <property type="entry name" value="PyrE"/>
    <property type="match status" value="1"/>
</dbReference>
<evidence type="ECO:0000256" key="11">
    <source>
        <dbReference type="ARBA" id="ARBA00022975"/>
    </source>
</evidence>